<organism evidence="10 11">
    <name type="scientific">Virgibacillus massiliensis</name>
    <dbReference type="NCBI Taxonomy" id="1462526"/>
    <lineage>
        <taxon>Bacteria</taxon>
        <taxon>Bacillati</taxon>
        <taxon>Bacillota</taxon>
        <taxon>Bacilli</taxon>
        <taxon>Bacillales</taxon>
        <taxon>Bacillaceae</taxon>
        <taxon>Virgibacillus</taxon>
    </lineage>
</organism>
<feature type="compositionally biased region" description="Polar residues" evidence="9">
    <location>
        <begin position="77"/>
        <end position="87"/>
    </location>
</feature>
<evidence type="ECO:0000256" key="4">
    <source>
        <dbReference type="ARBA" id="ARBA00022989"/>
    </source>
</evidence>
<dbReference type="Proteomes" id="UP000028875">
    <property type="component" value="Unassembled WGS sequence"/>
</dbReference>
<dbReference type="GO" id="GO:0032153">
    <property type="term" value="C:cell division site"/>
    <property type="evidence" value="ECO:0007669"/>
    <property type="project" value="UniProtKB-UniRule"/>
</dbReference>
<evidence type="ECO:0000256" key="2">
    <source>
        <dbReference type="ARBA" id="ARBA00022618"/>
    </source>
</evidence>
<comment type="caution">
    <text evidence="10">The sequence shown here is derived from an EMBL/GenBank/DDBJ whole genome shotgun (WGS) entry which is preliminary data.</text>
</comment>
<feature type="compositionally biased region" description="Basic and acidic residues" evidence="9">
    <location>
        <begin position="88"/>
        <end position="99"/>
    </location>
</feature>
<evidence type="ECO:0000256" key="7">
    <source>
        <dbReference type="HAMAP-Rule" id="MF_00910"/>
    </source>
</evidence>
<evidence type="ECO:0000256" key="9">
    <source>
        <dbReference type="SAM" id="MobiDB-lite"/>
    </source>
</evidence>
<dbReference type="NCBIfam" id="TIGR02209">
    <property type="entry name" value="ftsL_broad"/>
    <property type="match status" value="1"/>
</dbReference>
<feature type="transmembrane region" description="Helical" evidence="7">
    <location>
        <begin position="40"/>
        <end position="59"/>
    </location>
</feature>
<proteinExistence type="inferred from homology"/>
<protein>
    <recommendedName>
        <fullName evidence="7 8">Cell division protein FtsL</fullName>
    </recommendedName>
</protein>
<reference evidence="10 11" key="1">
    <citation type="submission" date="2014-03" db="EMBL/GenBank/DDBJ databases">
        <authorList>
            <person name="Urmite Genomes U."/>
        </authorList>
    </citation>
    <scope>NUCLEOTIDE SEQUENCE [LARGE SCALE GENOMIC DNA]</scope>
    <source>
        <strain evidence="10 11">Vm-5</strain>
    </source>
</reference>
<comment type="similarity">
    <text evidence="7">Belongs to the FtsL family.</text>
</comment>
<gene>
    <name evidence="7 10" type="primary">ftsL</name>
    <name evidence="10" type="ORF">BN990_02532</name>
</gene>
<evidence type="ECO:0000256" key="5">
    <source>
        <dbReference type="ARBA" id="ARBA00023136"/>
    </source>
</evidence>
<feature type="compositionally biased region" description="Low complexity" evidence="9">
    <location>
        <begin position="11"/>
        <end position="25"/>
    </location>
</feature>
<dbReference type="InterPro" id="IPR007060">
    <property type="entry name" value="FtsL/DivIC"/>
</dbReference>
<keyword evidence="2 7" id="KW-0132">Cell division</keyword>
<reference evidence="11" key="2">
    <citation type="submission" date="2014-05" db="EMBL/GenBank/DDBJ databases">
        <title>Draft genome sequence of Virgibacillus massiliensis Vm-5.</title>
        <authorList>
            <person name="Khelaifia S."/>
            <person name="Croce O."/>
            <person name="Lagier J.C."/>
            <person name="Raoult D."/>
        </authorList>
    </citation>
    <scope>NUCLEOTIDE SEQUENCE [LARGE SCALE GENOMIC DNA]</scope>
    <source>
        <strain evidence="11">Vm-5</strain>
    </source>
</reference>
<keyword evidence="6 7" id="KW-0131">Cell cycle</keyword>
<keyword evidence="5 7" id="KW-0472">Membrane</keyword>
<feature type="region of interest" description="Disordered" evidence="9">
    <location>
        <begin position="1"/>
        <end position="25"/>
    </location>
</feature>
<evidence type="ECO:0000256" key="3">
    <source>
        <dbReference type="ARBA" id="ARBA00022692"/>
    </source>
</evidence>
<evidence type="ECO:0000256" key="6">
    <source>
        <dbReference type="ARBA" id="ARBA00023306"/>
    </source>
</evidence>
<dbReference type="STRING" id="1462526.BN990_02532"/>
<comment type="subcellular location">
    <subcellularLocation>
        <location evidence="7">Cell membrane</location>
        <topology evidence="7">Single-pass type II membrane protein</topology>
    </subcellularLocation>
    <text evidence="7">Localizes to the division septum where it forms a ring structure.</text>
</comment>
<dbReference type="OrthoDB" id="2973386at2"/>
<keyword evidence="4 7" id="KW-1133">Transmembrane helix</keyword>
<dbReference type="GO" id="GO:0043093">
    <property type="term" value="P:FtsZ-dependent cytokinesis"/>
    <property type="evidence" value="ECO:0007669"/>
    <property type="project" value="UniProtKB-UniRule"/>
</dbReference>
<keyword evidence="1 7" id="KW-1003">Cell membrane</keyword>
<dbReference type="GO" id="GO:0005886">
    <property type="term" value="C:plasma membrane"/>
    <property type="evidence" value="ECO:0007669"/>
    <property type="project" value="UniProtKB-SubCell"/>
</dbReference>
<accession>A0A024QCE9</accession>
<feature type="region of interest" description="Disordered" evidence="9">
    <location>
        <begin position="77"/>
        <end position="99"/>
    </location>
</feature>
<evidence type="ECO:0000256" key="8">
    <source>
        <dbReference type="NCBIfam" id="TIGR02209"/>
    </source>
</evidence>
<dbReference type="eggNOG" id="COG4839">
    <property type="taxonomic scope" value="Bacteria"/>
</dbReference>
<sequence length="124" mass="14158">MSANHARTWEPTKPQQTPSQEQSTTVRVHRQGWITKGEKLIYSIVAVCIIIAGIYMVSFSSSTDTVNREMQQLETQVNTQKSVNEQLSFEKKELSRPERITKIAKENGLKIQDAKVKQAHEMNN</sequence>
<evidence type="ECO:0000313" key="10">
    <source>
        <dbReference type="EMBL" id="CDQ40213.1"/>
    </source>
</evidence>
<evidence type="ECO:0000256" key="1">
    <source>
        <dbReference type="ARBA" id="ARBA00022475"/>
    </source>
</evidence>
<comment type="function">
    <text evidence="7">Essential cell division protein.</text>
</comment>
<dbReference type="EMBL" id="CCDP010000001">
    <property type="protein sequence ID" value="CDQ40213.1"/>
    <property type="molecule type" value="Genomic_DNA"/>
</dbReference>
<name>A0A024QCE9_9BACI</name>
<dbReference type="Pfam" id="PF04977">
    <property type="entry name" value="DivIC"/>
    <property type="match status" value="1"/>
</dbReference>
<dbReference type="RefSeq" id="WP_021291676.1">
    <property type="nucleotide sequence ID" value="NZ_BNER01000004.1"/>
</dbReference>
<evidence type="ECO:0000313" key="11">
    <source>
        <dbReference type="Proteomes" id="UP000028875"/>
    </source>
</evidence>
<keyword evidence="3 7" id="KW-0812">Transmembrane</keyword>
<dbReference type="AlphaFoldDB" id="A0A024QCE9"/>
<dbReference type="InterPro" id="IPR011922">
    <property type="entry name" value="Cell_div_FtsL"/>
</dbReference>
<dbReference type="HAMAP" id="MF_00910">
    <property type="entry name" value="FtsL"/>
    <property type="match status" value="1"/>
</dbReference>
<keyword evidence="11" id="KW-1185">Reference proteome</keyword>